<dbReference type="InterPro" id="IPR052168">
    <property type="entry name" value="Cytochrome_b561_oxidase"/>
</dbReference>
<evidence type="ECO:0000256" key="8">
    <source>
        <dbReference type="ARBA" id="ARBA00022982"/>
    </source>
</evidence>
<keyword evidence="15" id="KW-0489">Methyltransferase</keyword>
<dbReference type="GO" id="GO:0020037">
    <property type="term" value="F:heme binding"/>
    <property type="evidence" value="ECO:0007669"/>
    <property type="project" value="TreeGrafter"/>
</dbReference>
<feature type="domain" description="Cytochrome b561 bacterial/Ni-hydrogenase" evidence="14">
    <location>
        <begin position="9"/>
        <end position="183"/>
    </location>
</feature>
<keyword evidence="4" id="KW-1003">Cell membrane</keyword>
<evidence type="ECO:0000256" key="9">
    <source>
        <dbReference type="ARBA" id="ARBA00022989"/>
    </source>
</evidence>
<dbReference type="AlphaFoldDB" id="A0A0F7JWK1"/>
<keyword evidence="5" id="KW-0349">Heme</keyword>
<dbReference type="InterPro" id="IPR011577">
    <property type="entry name" value="Cyt_b561_bac/Ni-Hgenase"/>
</dbReference>
<keyword evidence="16" id="KW-1185">Reference proteome</keyword>
<evidence type="ECO:0000256" key="3">
    <source>
        <dbReference type="ARBA" id="ARBA00022448"/>
    </source>
</evidence>
<keyword evidence="11 13" id="KW-0472">Membrane</keyword>
<evidence type="ECO:0000313" key="15">
    <source>
        <dbReference type="EMBL" id="AKH20876.1"/>
    </source>
</evidence>
<evidence type="ECO:0000256" key="1">
    <source>
        <dbReference type="ARBA" id="ARBA00001970"/>
    </source>
</evidence>
<dbReference type="EMBL" id="CP011412">
    <property type="protein sequence ID" value="AKH20876.1"/>
    <property type="molecule type" value="Genomic_DNA"/>
</dbReference>
<evidence type="ECO:0000256" key="7">
    <source>
        <dbReference type="ARBA" id="ARBA00022723"/>
    </source>
</evidence>
<gene>
    <name evidence="15" type="ORF">AAY24_11510</name>
</gene>
<evidence type="ECO:0000259" key="14">
    <source>
        <dbReference type="Pfam" id="PF01292"/>
    </source>
</evidence>
<evidence type="ECO:0000256" key="4">
    <source>
        <dbReference type="ARBA" id="ARBA00022475"/>
    </source>
</evidence>
<dbReference type="Gene3D" id="1.20.950.20">
    <property type="entry name" value="Transmembrane di-heme cytochromes, Chain C"/>
    <property type="match status" value="1"/>
</dbReference>
<feature type="transmembrane region" description="Helical" evidence="13">
    <location>
        <begin position="86"/>
        <end position="108"/>
    </location>
</feature>
<evidence type="ECO:0000313" key="16">
    <source>
        <dbReference type="Proteomes" id="UP000034410"/>
    </source>
</evidence>
<comment type="similarity">
    <text evidence="12">Belongs to the cytochrome b561 family.</text>
</comment>
<dbReference type="Pfam" id="PF01292">
    <property type="entry name" value="Ni_hydr_CYTB"/>
    <property type="match status" value="1"/>
</dbReference>
<evidence type="ECO:0000256" key="5">
    <source>
        <dbReference type="ARBA" id="ARBA00022617"/>
    </source>
</evidence>
<name>A0A0F7JWK1_9GAMM</name>
<dbReference type="InterPro" id="IPR016174">
    <property type="entry name" value="Di-haem_cyt_TM"/>
</dbReference>
<feature type="transmembrane region" description="Helical" evidence="13">
    <location>
        <begin position="48"/>
        <end position="66"/>
    </location>
</feature>
<evidence type="ECO:0000256" key="13">
    <source>
        <dbReference type="SAM" id="Phobius"/>
    </source>
</evidence>
<accession>A0A0F7JWK1</accession>
<comment type="subcellular location">
    <subcellularLocation>
        <location evidence="2">Cell membrane</location>
        <topology evidence="2">Multi-pass membrane protein</topology>
    </subcellularLocation>
</comment>
<dbReference type="GO" id="GO:0022904">
    <property type="term" value="P:respiratory electron transport chain"/>
    <property type="evidence" value="ECO:0007669"/>
    <property type="project" value="InterPro"/>
</dbReference>
<dbReference type="KEGG" id="seds:AAY24_11510"/>
<organism evidence="15 16">
    <name type="scientific">Sedimenticola thiotaurini</name>
    <dbReference type="NCBI Taxonomy" id="1543721"/>
    <lineage>
        <taxon>Bacteria</taxon>
        <taxon>Pseudomonadati</taxon>
        <taxon>Pseudomonadota</taxon>
        <taxon>Gammaproteobacteria</taxon>
        <taxon>Chromatiales</taxon>
        <taxon>Sedimenticolaceae</taxon>
        <taxon>Sedimenticola</taxon>
    </lineage>
</organism>
<dbReference type="Proteomes" id="UP000034410">
    <property type="component" value="Chromosome"/>
</dbReference>
<reference evidence="15 16" key="1">
    <citation type="journal article" date="2015" name="Genome Announc.">
        <title>Complete Genome Sequence of Sedimenticola thiotaurini Strain SIP-G1, a Polyphosphate- and Polyhydroxyalkanoate-Accumulating Sulfur-Oxidizing Gammaproteobacterium Isolated from Salt Marsh Sediments.</title>
        <authorList>
            <person name="Flood B.E."/>
            <person name="Jones D.S."/>
            <person name="Bailey J.V."/>
        </authorList>
    </citation>
    <scope>NUCLEOTIDE SEQUENCE [LARGE SCALE GENOMIC DNA]</scope>
    <source>
        <strain evidence="15 16">SIP-G1</strain>
    </source>
</reference>
<keyword evidence="7" id="KW-0479">Metal-binding</keyword>
<evidence type="ECO:0000256" key="12">
    <source>
        <dbReference type="ARBA" id="ARBA00037975"/>
    </source>
</evidence>
<keyword evidence="3" id="KW-0813">Transport</keyword>
<feature type="transmembrane region" description="Helical" evidence="13">
    <location>
        <begin position="15"/>
        <end position="36"/>
    </location>
</feature>
<dbReference type="PANTHER" id="PTHR30529:SF1">
    <property type="entry name" value="CYTOCHROME B561 HOMOLOG 2"/>
    <property type="match status" value="1"/>
</dbReference>
<sequence>MTFDTEAKFSRKTLMLHWVVGITMIVLLASGVYMAENKVFALYGWHKSFGIVVFFFALWRVVWRIRNGWPSTLGDPSKLMHILAKVVHYLLLIGTIIMPLSGFVMSVMGGHGAALFGLELIAANPDPANPGKVIPLNGALAGLAHQVHGLAGDALIIGVLLHVAGAYKHHLIDKDGTLRRMLGQEV</sequence>
<evidence type="ECO:0000256" key="10">
    <source>
        <dbReference type="ARBA" id="ARBA00023004"/>
    </source>
</evidence>
<evidence type="ECO:0000256" key="11">
    <source>
        <dbReference type="ARBA" id="ARBA00023136"/>
    </source>
</evidence>
<keyword evidence="10" id="KW-0408">Iron</keyword>
<keyword evidence="6 13" id="KW-0812">Transmembrane</keyword>
<keyword evidence="8" id="KW-0249">Electron transport</keyword>
<evidence type="ECO:0000256" key="2">
    <source>
        <dbReference type="ARBA" id="ARBA00004651"/>
    </source>
</evidence>
<dbReference type="SUPFAM" id="SSF81342">
    <property type="entry name" value="Transmembrane di-heme cytochromes"/>
    <property type="match status" value="1"/>
</dbReference>
<dbReference type="GO" id="GO:0009055">
    <property type="term" value="F:electron transfer activity"/>
    <property type="evidence" value="ECO:0007669"/>
    <property type="project" value="InterPro"/>
</dbReference>
<dbReference type="OrthoDB" id="8589936at2"/>
<keyword evidence="15" id="KW-0808">Transferase</keyword>
<dbReference type="GO" id="GO:0046872">
    <property type="term" value="F:metal ion binding"/>
    <property type="evidence" value="ECO:0007669"/>
    <property type="project" value="UniProtKB-KW"/>
</dbReference>
<comment type="cofactor">
    <cofactor evidence="1">
        <name>heme b</name>
        <dbReference type="ChEBI" id="CHEBI:60344"/>
    </cofactor>
</comment>
<evidence type="ECO:0000256" key="6">
    <source>
        <dbReference type="ARBA" id="ARBA00022692"/>
    </source>
</evidence>
<dbReference type="PANTHER" id="PTHR30529">
    <property type="entry name" value="CYTOCHROME B561"/>
    <property type="match status" value="1"/>
</dbReference>
<keyword evidence="9 13" id="KW-1133">Transmembrane helix</keyword>
<dbReference type="GO" id="GO:0032259">
    <property type="term" value="P:methylation"/>
    <property type="evidence" value="ECO:0007669"/>
    <property type="project" value="UniProtKB-KW"/>
</dbReference>
<dbReference type="GO" id="GO:0005886">
    <property type="term" value="C:plasma membrane"/>
    <property type="evidence" value="ECO:0007669"/>
    <property type="project" value="UniProtKB-SubCell"/>
</dbReference>
<proteinExistence type="inferred from homology"/>
<protein>
    <submittedName>
        <fullName evidence="15">RNA methyltransferase</fullName>
    </submittedName>
</protein>
<dbReference type="RefSeq" id="WP_046859805.1">
    <property type="nucleotide sequence ID" value="NZ_CP011412.1"/>
</dbReference>
<dbReference type="GO" id="GO:0008168">
    <property type="term" value="F:methyltransferase activity"/>
    <property type="evidence" value="ECO:0007669"/>
    <property type="project" value="UniProtKB-KW"/>
</dbReference>